<feature type="compositionally biased region" description="Basic and acidic residues" evidence="6">
    <location>
        <begin position="1772"/>
        <end position="1781"/>
    </location>
</feature>
<comment type="function">
    <text evidence="1">Has a role in a nucleosome assembly pathway that is required for the integrity of heterochromatin and proper chromosome segregation.</text>
</comment>
<protein>
    <recommendedName>
        <fullName evidence="4">Histone transcription regulator 3 homolog</fullName>
    </recommendedName>
</protein>
<evidence type="ECO:0000256" key="6">
    <source>
        <dbReference type="SAM" id="MobiDB-lite"/>
    </source>
</evidence>
<dbReference type="EMBL" id="ML975156">
    <property type="protein sequence ID" value="KAF1812977.1"/>
    <property type="molecule type" value="Genomic_DNA"/>
</dbReference>
<dbReference type="PANTHER" id="PTHR15502:SF7">
    <property type="entry name" value="CALCINEURIN-BINDING PROTEIN CABIN-1"/>
    <property type="match status" value="1"/>
</dbReference>
<dbReference type="GO" id="GO:0006325">
    <property type="term" value="P:chromatin organization"/>
    <property type="evidence" value="ECO:0007669"/>
    <property type="project" value="InterPro"/>
</dbReference>
<evidence type="ECO:0000313" key="7">
    <source>
        <dbReference type="EMBL" id="KAF1812977.1"/>
    </source>
</evidence>
<feature type="compositionally biased region" description="Polar residues" evidence="6">
    <location>
        <begin position="1819"/>
        <end position="1830"/>
    </location>
</feature>
<comment type="subcellular location">
    <subcellularLocation>
        <location evidence="2">Nucleus</location>
    </subcellularLocation>
</comment>
<evidence type="ECO:0000313" key="8">
    <source>
        <dbReference type="Proteomes" id="UP000504638"/>
    </source>
</evidence>
<proteinExistence type="inferred from homology"/>
<accession>A0A6G1G4I0</accession>
<evidence type="ECO:0000256" key="3">
    <source>
        <dbReference type="ARBA" id="ARBA00007335"/>
    </source>
</evidence>
<reference evidence="9" key="2">
    <citation type="submission" date="2020-04" db="EMBL/GenBank/DDBJ databases">
        <authorList>
            <consortium name="NCBI Genome Project"/>
        </authorList>
    </citation>
    <scope>NUCLEOTIDE SEQUENCE</scope>
    <source>
        <strain evidence="9">CBS 781.70</strain>
    </source>
</reference>
<feature type="compositionally biased region" description="Polar residues" evidence="6">
    <location>
        <begin position="1798"/>
        <end position="1813"/>
    </location>
</feature>
<gene>
    <name evidence="7 9" type="ORF">P152DRAFT_458151</name>
</gene>
<organism evidence="7">
    <name type="scientific">Eremomyces bilateralis CBS 781.70</name>
    <dbReference type="NCBI Taxonomy" id="1392243"/>
    <lineage>
        <taxon>Eukaryota</taxon>
        <taxon>Fungi</taxon>
        <taxon>Dikarya</taxon>
        <taxon>Ascomycota</taxon>
        <taxon>Pezizomycotina</taxon>
        <taxon>Dothideomycetes</taxon>
        <taxon>Dothideomycetes incertae sedis</taxon>
        <taxon>Eremomycetales</taxon>
        <taxon>Eremomycetaceae</taxon>
        <taxon>Eremomyces</taxon>
    </lineage>
</organism>
<dbReference type="OrthoDB" id="77564at2759"/>
<keyword evidence="5" id="KW-0539">Nucleus</keyword>
<feature type="compositionally biased region" description="Basic and acidic residues" evidence="6">
    <location>
        <begin position="440"/>
        <end position="454"/>
    </location>
</feature>
<evidence type="ECO:0000256" key="1">
    <source>
        <dbReference type="ARBA" id="ARBA00002687"/>
    </source>
</evidence>
<feature type="compositionally biased region" description="Acidic residues" evidence="6">
    <location>
        <begin position="1843"/>
        <end position="1868"/>
    </location>
</feature>
<evidence type="ECO:0000256" key="4">
    <source>
        <dbReference type="ARBA" id="ARBA00014848"/>
    </source>
</evidence>
<dbReference type="InterPro" id="IPR033053">
    <property type="entry name" value="Hir3/CABIN1"/>
</dbReference>
<dbReference type="GO" id="GO:0005634">
    <property type="term" value="C:nucleus"/>
    <property type="evidence" value="ECO:0007669"/>
    <property type="project" value="UniProtKB-SubCell"/>
</dbReference>
<name>A0A6G1G4I0_9PEZI</name>
<evidence type="ECO:0000256" key="5">
    <source>
        <dbReference type="ARBA" id="ARBA00023242"/>
    </source>
</evidence>
<reference evidence="7 9" key="1">
    <citation type="submission" date="2020-01" db="EMBL/GenBank/DDBJ databases">
        <authorList>
            <consortium name="DOE Joint Genome Institute"/>
            <person name="Haridas S."/>
            <person name="Albert R."/>
            <person name="Binder M."/>
            <person name="Bloem J."/>
            <person name="Labutti K."/>
            <person name="Salamov A."/>
            <person name="Andreopoulos B."/>
            <person name="Baker S.E."/>
            <person name="Barry K."/>
            <person name="Bills G."/>
            <person name="Bluhm B.H."/>
            <person name="Cannon C."/>
            <person name="Castanera R."/>
            <person name="Culley D.E."/>
            <person name="Daum C."/>
            <person name="Ezra D."/>
            <person name="Gonzalez J.B."/>
            <person name="Henrissat B."/>
            <person name="Kuo A."/>
            <person name="Liang C."/>
            <person name="Lipzen A."/>
            <person name="Lutzoni F."/>
            <person name="Magnuson J."/>
            <person name="Mondo S."/>
            <person name="Nolan M."/>
            <person name="Ohm R."/>
            <person name="Pangilinan J."/>
            <person name="Park H.-J."/>
            <person name="Ramirez L."/>
            <person name="Alfaro M."/>
            <person name="Sun H."/>
            <person name="Tritt A."/>
            <person name="Yoshinaga Y."/>
            <person name="Zwiers L.-H."/>
            <person name="Turgeon B.G."/>
            <person name="Goodwin S.B."/>
            <person name="Spatafora J.W."/>
            <person name="Crous P.W."/>
            <person name="Grigoriev I.V."/>
        </authorList>
    </citation>
    <scope>NUCLEOTIDE SEQUENCE</scope>
    <source>
        <strain evidence="7 9">CBS 781.70</strain>
    </source>
</reference>
<dbReference type="GO" id="GO:0031491">
    <property type="term" value="F:nucleosome binding"/>
    <property type="evidence" value="ECO:0007669"/>
    <property type="project" value="TreeGrafter"/>
</dbReference>
<feature type="compositionally biased region" description="Low complexity" evidence="6">
    <location>
        <begin position="1782"/>
        <end position="1797"/>
    </location>
</feature>
<feature type="region of interest" description="Disordered" evidence="6">
    <location>
        <begin position="1736"/>
        <end position="1915"/>
    </location>
</feature>
<sequence length="1915" mass="213184">MSGFTALNIEYDNVSDEEVDDTKEIQIEEALKLYQTALRFHSEGPRSFKEAAEAYDALFKSDIFKYPEAQSEFSKVEQFGNIPYDDLGIEDLHTGPVILAGPSEGTPNTLLQILHLSFKNHGQFLLERLQTLATDAGTGNSVDEARKSPKAIKAAAKEIIRLFADALDKDDADLDLWRRASAVAALVGSTRAARFCIEAVLDGEDDGLQAITGQIGLEEQYATHRLKQIVQRLEDDLSARQRPLSSFKPSHKALTLLRNLDEPGFAQLKNLAGNDDIQHIAPEAPASRYRLSLSDYTWSGVGEALLQQYHTQSQGVGTTDSGYGIEIVVPSHLSPPIPPTPPAPPPAESNPIEALKHDVITSQTIVANEVGPEKPPTTTPDTPTEKLDVEMSDSAPPGEAIKREPTNEPISLPSRKRSTDSAGLPETADGVRSRSKRIRARDSVADGGNGHELENVDPDQQLAEQLRPYSETDDVLFDVTNRLLEKMKSSSIGDAEQLRQLLKDHPAVPKPGTLNTALHDIQTLAREPTPEIVARLANPPSAETIAETSREAGLNAFLGNAKSGRSNPSDKLRIAAEHGLPNLIQRINGSWLSAMEASWLWLSSLLKPDPQFTAANSSDRCESSYLRHQWPDDLKRAVVQTLVHMDEFIFDRLTTAVLDLERGACKPTATASENRFWRADMDLAELCQTIYELHLDVYTLIRNPGSGVDFSTQSSQKDRLERWAYVANYVVNLVNAPSQKLDDLQIRHIWTAVFHLNVAEGIEQSHIVMCLKDLQETMSSTHDTHIVLQNNAVIPELSKEAAERELSKIQMKDSFLSIFDQNETDPATVIETLEPLLDPLIPGIGGGHDSSHGNIDLFDQAAEMRKFLNNSDLSLKLSLWQRLRDAYEAIDYPTKVVSCYIRSIEAVVEEFKSPRYQDAMPVERQDQLISGVKLIADFLHKALGLSLKTIENPFECFDDQHLRSSTHAVAELCRLFHSFSLFEINQRIGQVSPIGENRPNSPFNKLATVLHDLEVRSWMLFYQLVKEGMIQDKEAFEDSDHLKVEFLRALHDSLGIRYICKASNKALLRMMKDELLDLWQIDTEGETELIQALYDLYDLRCCTSVNDVADHSITDSAAAEPLTRKTATRLLDFVIAQVQKVGLKDIPKMELRSAIEKVQAALGRAKVVDEMVINKKLVQSLLKSPINPLRLYQCLNGVGDIGESRPISAGVWPPAEKGWYFLIGSLAFNKFRSQKRLQGGSTEDLDVAIALFHQDLEFDADRWKTWHRIGQGYDSQLEERVSWTAEKINAGSHEILAYQRQAIHSYTMAVACAVRTADTSPEDISQMAQLYADFGMRIYSSSREPFSMHAFSIRESEQRNFSSQNMTMYKSVPFNPLGLYTAWKYAAALFGKAITLREGQWPYHYMLAKCYWKMYRAPEDVRRNAAAPSWEDVIEQLTIAVNLLPSKSRRDPILEPRYKLLSITHKLLQCKDISLEEACEILNSISYAQKLPQPTEMDDWEPYVLGVLKALRSADKSGWHHRMTLRAAHVIYDDSADDITAAIGVKHELTQAIFTKTMIVNVWKPEHERAGRHFVYTTRYTQFFVRILVQLGDRASLELLSKRVRKKPHEFFQHSKLWQELCVGYLKILRRAGKVPDGHEDTVFKNLSHDEWNVRSARLEQWAHSPDTTSPLLDILRDVIELKKANNGLMKPTLIDDLIGDTYALMYTQIAMKLDISNMAPNAMLSANGHMDGASDLSRAGTPATGGAALNSVAVPIQPSDQTSRSRTKGVGRREVHRKAEAAATRPVAPASASTPSNGSTNGPTPTRASTVQVIIDSNGRSGTASENDGSGQGAAGVKGTDADDDSGSSLSDLEDLEDEPEDGDDGEQEARSMFPGLASKLDEDLQESIAASLGDKEKPPSDTGMEDSREGEEQ</sequence>
<reference evidence="9" key="3">
    <citation type="submission" date="2025-04" db="UniProtKB">
        <authorList>
            <consortium name="RefSeq"/>
        </authorList>
    </citation>
    <scope>IDENTIFICATION</scope>
    <source>
        <strain evidence="9">CBS 781.70</strain>
    </source>
</reference>
<dbReference type="Proteomes" id="UP000504638">
    <property type="component" value="Unplaced"/>
</dbReference>
<feature type="region of interest" description="Disordered" evidence="6">
    <location>
        <begin position="365"/>
        <end position="457"/>
    </location>
</feature>
<dbReference type="PANTHER" id="PTHR15502">
    <property type="entry name" value="CALCINEURIN-BINDING PROTEIN CABIN 1-RELATED"/>
    <property type="match status" value="1"/>
</dbReference>
<keyword evidence="8" id="KW-1185">Reference proteome</keyword>
<evidence type="ECO:0000256" key="2">
    <source>
        <dbReference type="ARBA" id="ARBA00004123"/>
    </source>
</evidence>
<dbReference type="GO" id="GO:0000417">
    <property type="term" value="C:HIR complex"/>
    <property type="evidence" value="ECO:0007669"/>
    <property type="project" value="TreeGrafter"/>
</dbReference>
<evidence type="ECO:0000313" key="9">
    <source>
        <dbReference type="RefSeq" id="XP_033534608.1"/>
    </source>
</evidence>
<comment type="similarity">
    <text evidence="3">Belongs to the HIR3 family.</text>
</comment>
<dbReference type="GeneID" id="54419960"/>
<dbReference type="RefSeq" id="XP_033534608.1">
    <property type="nucleotide sequence ID" value="XM_033679390.1"/>
</dbReference>